<dbReference type="RefSeq" id="WP_193190250.1">
    <property type="nucleotide sequence ID" value="NZ_JACZFR010000012.1"/>
</dbReference>
<proteinExistence type="predicted"/>
<organism evidence="1 2">
    <name type="scientific">Microbulbifer taiwanensis</name>
    <dbReference type="NCBI Taxonomy" id="986746"/>
    <lineage>
        <taxon>Bacteria</taxon>
        <taxon>Pseudomonadati</taxon>
        <taxon>Pseudomonadota</taxon>
        <taxon>Gammaproteobacteria</taxon>
        <taxon>Cellvibrionales</taxon>
        <taxon>Microbulbiferaceae</taxon>
        <taxon>Microbulbifer</taxon>
    </lineage>
</organism>
<reference evidence="2" key="1">
    <citation type="journal article" date="2019" name="Int. J. Syst. Evol. Microbiol.">
        <title>The Global Catalogue of Microorganisms (GCM) 10K type strain sequencing project: providing services to taxonomists for standard genome sequencing and annotation.</title>
        <authorList>
            <consortium name="The Broad Institute Genomics Platform"/>
            <consortium name="The Broad Institute Genome Sequencing Center for Infectious Disease"/>
            <person name="Wu L."/>
            <person name="Ma J."/>
        </authorList>
    </citation>
    <scope>NUCLEOTIDE SEQUENCE [LARGE SCALE GENOMIC DNA]</scope>
    <source>
        <strain evidence="2">CGMCC 1.13718</strain>
    </source>
</reference>
<comment type="caution">
    <text evidence="1">The sequence shown here is derived from an EMBL/GenBank/DDBJ whole genome shotgun (WGS) entry which is preliminary data.</text>
</comment>
<name>A0ABW1YRH8_9GAMM</name>
<protein>
    <recommendedName>
        <fullName evidence="3">SprT-like domain-containing protein</fullName>
    </recommendedName>
</protein>
<gene>
    <name evidence="1" type="ORF">ACFQBM_12015</name>
</gene>
<keyword evidence="2" id="KW-1185">Reference proteome</keyword>
<dbReference type="Proteomes" id="UP001596425">
    <property type="component" value="Unassembled WGS sequence"/>
</dbReference>
<evidence type="ECO:0008006" key="3">
    <source>
        <dbReference type="Google" id="ProtNLM"/>
    </source>
</evidence>
<dbReference type="EMBL" id="JBHSVR010000001">
    <property type="protein sequence ID" value="MFC6634015.1"/>
    <property type="molecule type" value="Genomic_DNA"/>
</dbReference>
<accession>A0ABW1YRH8</accession>
<sequence length="170" mass="20232">MDLQLSVPEGYRRNLENFTRIIADVLELDVPCIELRFKKFASSEEKYGRYGHVISKRDGLNWAKFLIEIEQDASLDRQMVAICHELIHVQQYASGRLNYGEYARSMRCLDTGEEHRVPMGLGWEWEGIFYPKGTPYLKRPWEIDAYKRQNDLMNKVYAIYREKYPEEVRE</sequence>
<evidence type="ECO:0000313" key="2">
    <source>
        <dbReference type="Proteomes" id="UP001596425"/>
    </source>
</evidence>
<evidence type="ECO:0000313" key="1">
    <source>
        <dbReference type="EMBL" id="MFC6634015.1"/>
    </source>
</evidence>